<reference evidence="4 5" key="1">
    <citation type="journal article" date="2019" name="Genome Biol. Evol.">
        <title>Insights into the evolution of the New World diploid cottons (Gossypium, subgenus Houzingenia) based on genome sequencing.</title>
        <authorList>
            <person name="Grover C.E."/>
            <person name="Arick M.A. 2nd"/>
            <person name="Thrash A."/>
            <person name="Conover J.L."/>
            <person name="Sanders W.S."/>
            <person name="Peterson D.G."/>
            <person name="Frelichowski J.E."/>
            <person name="Scheffler J.A."/>
            <person name="Scheffler B.E."/>
            <person name="Wendel J.F."/>
        </authorList>
    </citation>
    <scope>NUCLEOTIDE SEQUENCE [LARGE SCALE GENOMIC DNA]</scope>
    <source>
        <strain evidence="4">6</strain>
        <tissue evidence="4">Leaf</tissue>
    </source>
</reference>
<keyword evidence="5" id="KW-1185">Reference proteome</keyword>
<evidence type="ECO:0000313" key="5">
    <source>
        <dbReference type="Proteomes" id="UP000593575"/>
    </source>
</evidence>
<dbReference type="PANTHER" id="PTHR23160">
    <property type="entry name" value="SYNAPTONEMAL COMPLEX PROTEIN-RELATED"/>
    <property type="match status" value="1"/>
</dbReference>
<sequence>MSFPETKQEMGQHEDSNKRSNAMVLGKVTDIHTEVAAVKDSLTGAIEELKNKERCIESLKKEVAKTKELEDKLAEKEASFCKLKEELNKVKSFESEAMQLLSEGKKRIQELEEEVERRKGSEKKLHDSLLAQTKELEKTKVSLDECKQEIKSLIQNIEKLESSSDVASQCSTGDEEQNSLVEALESELQSTREKLGRAQDNERFALLKAKNLAEEVKKLQSELKTTIEAEENNKKAMDDFAVALKEVITEANQAKEKLMSTTSELETTKGQVEELKVKLKKVEEQYNEAKKETDRCKIVSERLRLEAEETLIAWNEKEMGFIECIKKAEYERNAALEDSKKSKEENQKLKDIMIQALNEANATKQEISQLKDTIAQKEAALKLLSQENERLKLKEASVSSPVPATTTPVVTRGMTMKDLLELEDMGELMNPKPTDSSSTTPYSVKDLRKMEDQEEAMKLKSTDSTQHKENKDYDKEHTKKSRHIKTNSSCLIIKFPYKHKYPEEEPKVQLKDSDEDSDSDYFDPLKGSIFDVAETPKSEAVQNHHSKKPSLYVADDESVCGEEFHHFDSSHFDEETDKFPKKKRALFSRFSDLIGMRNFYKKEQPPLDQ</sequence>
<dbReference type="GO" id="GO:0007131">
    <property type="term" value="P:reciprocal meiotic recombination"/>
    <property type="evidence" value="ECO:0007669"/>
    <property type="project" value="TreeGrafter"/>
</dbReference>
<feature type="region of interest" description="Disordered" evidence="3">
    <location>
        <begin position="451"/>
        <end position="482"/>
    </location>
</feature>
<gene>
    <name evidence="4" type="ORF">Goarm_015884</name>
</gene>
<feature type="compositionally biased region" description="Basic and acidic residues" evidence="3">
    <location>
        <begin position="451"/>
        <end position="477"/>
    </location>
</feature>
<proteinExistence type="predicted"/>
<comment type="caution">
    <text evidence="4">The sequence shown here is derived from an EMBL/GenBank/DDBJ whole genome shotgun (WGS) entry which is preliminary data.</text>
</comment>
<dbReference type="AlphaFoldDB" id="A0A7J9JC24"/>
<dbReference type="Proteomes" id="UP000593575">
    <property type="component" value="Unassembled WGS sequence"/>
</dbReference>
<feature type="region of interest" description="Disordered" evidence="3">
    <location>
        <begin position="1"/>
        <end position="21"/>
    </location>
</feature>
<feature type="compositionally biased region" description="Basic and acidic residues" evidence="3">
    <location>
        <begin position="1"/>
        <end position="18"/>
    </location>
</feature>
<organism evidence="4 5">
    <name type="scientific">Gossypium armourianum</name>
    <dbReference type="NCBI Taxonomy" id="34283"/>
    <lineage>
        <taxon>Eukaryota</taxon>
        <taxon>Viridiplantae</taxon>
        <taxon>Streptophyta</taxon>
        <taxon>Embryophyta</taxon>
        <taxon>Tracheophyta</taxon>
        <taxon>Spermatophyta</taxon>
        <taxon>Magnoliopsida</taxon>
        <taxon>eudicotyledons</taxon>
        <taxon>Gunneridae</taxon>
        <taxon>Pentapetalae</taxon>
        <taxon>rosids</taxon>
        <taxon>malvids</taxon>
        <taxon>Malvales</taxon>
        <taxon>Malvaceae</taxon>
        <taxon>Malvoideae</taxon>
        <taxon>Gossypium</taxon>
    </lineage>
</organism>
<evidence type="ECO:0000313" key="4">
    <source>
        <dbReference type="EMBL" id="MBA0831414.1"/>
    </source>
</evidence>
<keyword evidence="1 2" id="KW-0175">Coiled coil</keyword>
<dbReference type="EMBL" id="JABFAE010000007">
    <property type="protein sequence ID" value="MBA0831414.1"/>
    <property type="molecule type" value="Genomic_DNA"/>
</dbReference>
<name>A0A7J9JC24_9ROSI</name>
<dbReference type="PANTHER" id="PTHR23160:SF7">
    <property type="entry name" value="MYOSIN HEAVY CHAIN-RELATED PROTEIN"/>
    <property type="match status" value="1"/>
</dbReference>
<evidence type="ECO:0000256" key="2">
    <source>
        <dbReference type="SAM" id="Coils"/>
    </source>
</evidence>
<protein>
    <submittedName>
        <fullName evidence="4">Uncharacterized protein</fullName>
    </submittedName>
</protein>
<feature type="coiled-coil region" evidence="2">
    <location>
        <begin position="42"/>
        <end position="299"/>
    </location>
</feature>
<accession>A0A7J9JC24</accession>
<evidence type="ECO:0000256" key="1">
    <source>
        <dbReference type="ARBA" id="ARBA00023054"/>
    </source>
</evidence>
<feature type="coiled-coil region" evidence="2">
    <location>
        <begin position="325"/>
        <end position="394"/>
    </location>
</feature>
<evidence type="ECO:0000256" key="3">
    <source>
        <dbReference type="SAM" id="MobiDB-lite"/>
    </source>
</evidence>